<feature type="transmembrane region" description="Helical" evidence="1">
    <location>
        <begin position="12"/>
        <end position="38"/>
    </location>
</feature>
<accession>A0A0E9W3E6</accession>
<organism evidence="2">
    <name type="scientific">Anguilla anguilla</name>
    <name type="common">European freshwater eel</name>
    <name type="synonym">Muraena anguilla</name>
    <dbReference type="NCBI Taxonomy" id="7936"/>
    <lineage>
        <taxon>Eukaryota</taxon>
        <taxon>Metazoa</taxon>
        <taxon>Chordata</taxon>
        <taxon>Craniata</taxon>
        <taxon>Vertebrata</taxon>
        <taxon>Euteleostomi</taxon>
        <taxon>Actinopterygii</taxon>
        <taxon>Neopterygii</taxon>
        <taxon>Teleostei</taxon>
        <taxon>Anguilliformes</taxon>
        <taxon>Anguillidae</taxon>
        <taxon>Anguilla</taxon>
    </lineage>
</organism>
<reference evidence="2" key="1">
    <citation type="submission" date="2014-11" db="EMBL/GenBank/DDBJ databases">
        <authorList>
            <person name="Amaro Gonzalez C."/>
        </authorList>
    </citation>
    <scope>NUCLEOTIDE SEQUENCE</scope>
</reference>
<keyword evidence="1" id="KW-0472">Membrane</keyword>
<keyword evidence="1" id="KW-1133">Transmembrane helix</keyword>
<proteinExistence type="predicted"/>
<dbReference type="AlphaFoldDB" id="A0A0E9W3E6"/>
<evidence type="ECO:0000313" key="2">
    <source>
        <dbReference type="EMBL" id="JAH84806.1"/>
    </source>
</evidence>
<reference evidence="2" key="2">
    <citation type="journal article" date="2015" name="Fish Shellfish Immunol.">
        <title>Early steps in the European eel (Anguilla anguilla)-Vibrio vulnificus interaction in the gills: Role of the RtxA13 toxin.</title>
        <authorList>
            <person name="Callol A."/>
            <person name="Pajuelo D."/>
            <person name="Ebbesson L."/>
            <person name="Teles M."/>
            <person name="MacKenzie S."/>
            <person name="Amaro C."/>
        </authorList>
    </citation>
    <scope>NUCLEOTIDE SEQUENCE</scope>
</reference>
<dbReference type="EMBL" id="GBXM01023771">
    <property type="protein sequence ID" value="JAH84806.1"/>
    <property type="molecule type" value="Transcribed_RNA"/>
</dbReference>
<keyword evidence="1" id="KW-0812">Transmembrane</keyword>
<sequence length="44" mass="5623">MLWKSQLTDFRIKAYCFLTFLLLLMLLLFLFFLIFYYFMYCFKL</sequence>
<evidence type="ECO:0000256" key="1">
    <source>
        <dbReference type="SAM" id="Phobius"/>
    </source>
</evidence>
<name>A0A0E9W3E6_ANGAN</name>
<protein>
    <submittedName>
        <fullName evidence="2">Uncharacterized protein</fullName>
    </submittedName>
</protein>